<dbReference type="AlphaFoldDB" id="A0A6A6QDI7"/>
<dbReference type="EMBL" id="MU004198">
    <property type="protein sequence ID" value="KAF2490114.1"/>
    <property type="molecule type" value="Genomic_DNA"/>
</dbReference>
<protein>
    <submittedName>
        <fullName evidence="1">Uncharacterized protein</fullName>
    </submittedName>
</protein>
<keyword evidence="2" id="KW-1185">Reference proteome</keyword>
<reference evidence="1" key="1">
    <citation type="journal article" date="2020" name="Stud. Mycol.">
        <title>101 Dothideomycetes genomes: a test case for predicting lifestyles and emergence of pathogens.</title>
        <authorList>
            <person name="Haridas S."/>
            <person name="Albert R."/>
            <person name="Binder M."/>
            <person name="Bloem J."/>
            <person name="Labutti K."/>
            <person name="Salamov A."/>
            <person name="Andreopoulos B."/>
            <person name="Baker S."/>
            <person name="Barry K."/>
            <person name="Bills G."/>
            <person name="Bluhm B."/>
            <person name="Cannon C."/>
            <person name="Castanera R."/>
            <person name="Culley D."/>
            <person name="Daum C."/>
            <person name="Ezra D."/>
            <person name="Gonzalez J."/>
            <person name="Henrissat B."/>
            <person name="Kuo A."/>
            <person name="Liang C."/>
            <person name="Lipzen A."/>
            <person name="Lutzoni F."/>
            <person name="Magnuson J."/>
            <person name="Mondo S."/>
            <person name="Nolan M."/>
            <person name="Ohm R."/>
            <person name="Pangilinan J."/>
            <person name="Park H.-J."/>
            <person name="Ramirez L."/>
            <person name="Alfaro M."/>
            <person name="Sun H."/>
            <person name="Tritt A."/>
            <person name="Yoshinaga Y."/>
            <person name="Zwiers L.-H."/>
            <person name="Turgeon B."/>
            <person name="Goodwin S."/>
            <person name="Spatafora J."/>
            <person name="Crous P."/>
            <person name="Grigoriev I."/>
        </authorList>
    </citation>
    <scope>NUCLEOTIDE SEQUENCE</scope>
    <source>
        <strain evidence="1">CBS 269.34</strain>
    </source>
</reference>
<evidence type="ECO:0000313" key="1">
    <source>
        <dbReference type="EMBL" id="KAF2490114.1"/>
    </source>
</evidence>
<accession>A0A6A6QDI7</accession>
<organism evidence="1 2">
    <name type="scientific">Lophium mytilinum</name>
    <dbReference type="NCBI Taxonomy" id="390894"/>
    <lineage>
        <taxon>Eukaryota</taxon>
        <taxon>Fungi</taxon>
        <taxon>Dikarya</taxon>
        <taxon>Ascomycota</taxon>
        <taxon>Pezizomycotina</taxon>
        <taxon>Dothideomycetes</taxon>
        <taxon>Pleosporomycetidae</taxon>
        <taxon>Mytilinidiales</taxon>
        <taxon>Mytilinidiaceae</taxon>
        <taxon>Lophium</taxon>
    </lineage>
</organism>
<dbReference type="Proteomes" id="UP000799750">
    <property type="component" value="Unassembled WGS sequence"/>
</dbReference>
<proteinExistence type="predicted"/>
<sequence length="178" mass="19152">MTARPGQYAACNDCPVMGAAAPLSIIMRHYIFPWQQWASYLGSAATTAGMECSVALLGATPKRCSLCLAVISTVHPAIRVSRAAAACATRTRSAVLTHNERRRALPGLTKTPEPRGAYLGMEGQIARAGPSIEDVYEGEAEEVDAKTGPEDIKSSRGMRSGATLYLHYMQEIQNGTWH</sequence>
<evidence type="ECO:0000313" key="2">
    <source>
        <dbReference type="Proteomes" id="UP000799750"/>
    </source>
</evidence>
<name>A0A6A6QDI7_9PEZI</name>
<gene>
    <name evidence="1" type="ORF">BU16DRAFT_567209</name>
</gene>